<reference evidence="2 3" key="1">
    <citation type="submission" date="2018-06" db="EMBL/GenBank/DDBJ databases">
        <title>Genomic Encyclopedia of Type Strains, Phase IV (KMG-IV): sequencing the most valuable type-strain genomes for metagenomic binning, comparative biology and taxonomic classification.</title>
        <authorList>
            <person name="Goeker M."/>
        </authorList>
    </citation>
    <scope>NUCLEOTIDE SEQUENCE [LARGE SCALE GENOMIC DNA]</scope>
    <source>
        <strain evidence="2 3">DSM 27453</strain>
    </source>
</reference>
<evidence type="ECO:0000256" key="1">
    <source>
        <dbReference type="SAM" id="SignalP"/>
    </source>
</evidence>
<keyword evidence="3" id="KW-1185">Reference proteome</keyword>
<accession>A0ABX9FTA6</accession>
<protein>
    <submittedName>
        <fullName evidence="2">Uncharacterized protein DUF3617</fullName>
    </submittedName>
</protein>
<name>A0ABX9FTA6_9ENTR</name>
<gene>
    <name evidence="2" type="ORF">DFQ50_11444</name>
</gene>
<dbReference type="Pfam" id="PF12276">
    <property type="entry name" value="DUF3617"/>
    <property type="match status" value="1"/>
</dbReference>
<proteinExistence type="predicted"/>
<dbReference type="EMBL" id="QNRL01000014">
    <property type="protein sequence ID" value="RBP05841.1"/>
    <property type="molecule type" value="Genomic_DNA"/>
</dbReference>
<keyword evidence="1" id="KW-0732">Signal</keyword>
<evidence type="ECO:0000313" key="2">
    <source>
        <dbReference type="EMBL" id="RBP05841.1"/>
    </source>
</evidence>
<dbReference type="RefSeq" id="WP_375876909.1">
    <property type="nucleotide sequence ID" value="NZ_QNRL01000014.1"/>
</dbReference>
<feature type="chain" id="PRO_5047310476" evidence="1">
    <location>
        <begin position="23"/>
        <end position="144"/>
    </location>
</feature>
<dbReference type="InterPro" id="IPR022061">
    <property type="entry name" value="DUF3617"/>
</dbReference>
<feature type="signal peptide" evidence="1">
    <location>
        <begin position="1"/>
        <end position="22"/>
    </location>
</feature>
<organism evidence="2 3">
    <name type="scientific">Pseudocitrobacter faecalis</name>
    <dbReference type="NCBI Taxonomy" id="1398493"/>
    <lineage>
        <taxon>Bacteria</taxon>
        <taxon>Pseudomonadati</taxon>
        <taxon>Pseudomonadota</taxon>
        <taxon>Gammaproteobacteria</taxon>
        <taxon>Enterobacterales</taxon>
        <taxon>Enterobacteriaceae</taxon>
        <taxon>Pseudocitrobacter</taxon>
    </lineage>
</organism>
<sequence length="144" mass="15748">MKCVKFAAIFAFTLAGSHSAMALDIQPGEWAREGQGKTIHTCYTEKMAANLKKIAKGVESTKDGCSIKYTENTDTLLVNEITCNKPEGNMHSVVEEKKISDTEIRMTIKMDIESGGQKSSFSTETVQKFVGKECSEASKGKAQK</sequence>
<evidence type="ECO:0000313" key="3">
    <source>
        <dbReference type="Proteomes" id="UP000253201"/>
    </source>
</evidence>
<comment type="caution">
    <text evidence="2">The sequence shown here is derived from an EMBL/GenBank/DDBJ whole genome shotgun (WGS) entry which is preliminary data.</text>
</comment>
<dbReference type="Proteomes" id="UP000253201">
    <property type="component" value="Unassembled WGS sequence"/>
</dbReference>